<evidence type="ECO:0000259" key="2">
    <source>
        <dbReference type="Pfam" id="PF01617"/>
    </source>
</evidence>
<evidence type="ECO:0000313" key="3">
    <source>
        <dbReference type="EMBL" id="KJV67145.1"/>
    </source>
</evidence>
<evidence type="ECO:0000256" key="1">
    <source>
        <dbReference type="SAM" id="MobiDB-lite"/>
    </source>
</evidence>
<name>A0A0F3NGJ6_ANAPH</name>
<protein>
    <submittedName>
        <fullName evidence="3">Surface antigen family protein</fullName>
    </submittedName>
</protein>
<sequence length="154" mass="16770">MVDDTKAGNCDTGVGSRTGVQTPSKEIVGPYRGSLGLSASLGNRGVEKWPRINNSRPGHEYLSERIRLALHEREGSIRYSYQRDASDTVANDIKELYSEAREIVAQFLMTTIEGAEVIEIKSISTTSLIASVCSDIMVEDFVVVPYACLGLGVI</sequence>
<organism evidence="3 4">
    <name type="scientific">Anaplasma phagocytophilum str. ApNP</name>
    <dbReference type="NCBI Taxonomy" id="1359153"/>
    <lineage>
        <taxon>Bacteria</taxon>
        <taxon>Pseudomonadati</taxon>
        <taxon>Pseudomonadota</taxon>
        <taxon>Alphaproteobacteria</taxon>
        <taxon>Rickettsiales</taxon>
        <taxon>Anaplasmataceae</taxon>
        <taxon>Anaplasma</taxon>
        <taxon>phagocytophilum group</taxon>
    </lineage>
</organism>
<evidence type="ECO:0000313" key="4">
    <source>
        <dbReference type="Proteomes" id="UP000033385"/>
    </source>
</evidence>
<comment type="caution">
    <text evidence="3">The sequence shown here is derived from an EMBL/GenBank/DDBJ whole genome shotgun (WGS) entry which is preliminary data.</text>
</comment>
<proteinExistence type="predicted"/>
<dbReference type="EMBL" id="LANW01000001">
    <property type="protein sequence ID" value="KJV67145.1"/>
    <property type="molecule type" value="Genomic_DNA"/>
</dbReference>
<dbReference type="AlphaFoldDB" id="A0A0F3NGJ6"/>
<accession>A0A0F3NGJ6</accession>
<feature type="region of interest" description="Disordered" evidence="1">
    <location>
        <begin position="1"/>
        <end position="24"/>
    </location>
</feature>
<dbReference type="Pfam" id="PF01617">
    <property type="entry name" value="Surface_Ag_2"/>
    <property type="match status" value="1"/>
</dbReference>
<dbReference type="Proteomes" id="UP000033385">
    <property type="component" value="Unassembled WGS sequence"/>
</dbReference>
<dbReference type="PATRIC" id="fig|1359153.3.peg.1009"/>
<feature type="domain" description="Msp4/OMP-like" evidence="2">
    <location>
        <begin position="83"/>
        <end position="152"/>
    </location>
</feature>
<gene>
    <name evidence="3" type="ORF">APHNP_0980</name>
</gene>
<dbReference type="InterPro" id="IPR002566">
    <property type="entry name" value="Msp4_OMP-like"/>
</dbReference>
<reference evidence="3 4" key="1">
    <citation type="submission" date="2015-01" db="EMBL/GenBank/DDBJ databases">
        <title>Genome Sequencing of Rickettsiales.</title>
        <authorList>
            <person name="Daugherty S.C."/>
            <person name="Su Q."/>
            <person name="Abolude K."/>
            <person name="Beier-Sexton M."/>
            <person name="Carlyon J.A."/>
            <person name="Carter R."/>
            <person name="Day N.P."/>
            <person name="Dumler S.J."/>
            <person name="Dyachenko V."/>
            <person name="Godinez A."/>
            <person name="Kurtti T.J."/>
            <person name="Lichay M."/>
            <person name="Mullins K.E."/>
            <person name="Ott S."/>
            <person name="Pappas-Brown V."/>
            <person name="Paris D.H."/>
            <person name="Patel P."/>
            <person name="Richards A.L."/>
            <person name="Sadzewicz L."/>
            <person name="Sears K."/>
            <person name="Seidman D."/>
            <person name="Sengamalay N."/>
            <person name="Stenos J."/>
            <person name="Tallon L.J."/>
            <person name="Vincent G."/>
            <person name="Fraser C.M."/>
            <person name="Munderloh U."/>
            <person name="Dunning-Hotopp J.C."/>
        </authorList>
    </citation>
    <scope>NUCLEOTIDE SEQUENCE [LARGE SCALE GENOMIC DNA]</scope>
    <source>
        <strain evidence="3 4">ApNP</strain>
    </source>
</reference>